<keyword evidence="1" id="KW-0812">Transmembrane</keyword>
<dbReference type="EMBL" id="QWGA01000008">
    <property type="protein sequence ID" value="RIJ27421.1"/>
    <property type="molecule type" value="Genomic_DNA"/>
</dbReference>
<organism evidence="2 3">
    <name type="scientific">Henriciella algicola</name>
    <dbReference type="NCBI Taxonomy" id="1608422"/>
    <lineage>
        <taxon>Bacteria</taxon>
        <taxon>Pseudomonadati</taxon>
        <taxon>Pseudomonadota</taxon>
        <taxon>Alphaproteobacteria</taxon>
        <taxon>Hyphomonadales</taxon>
        <taxon>Hyphomonadaceae</taxon>
        <taxon>Henriciella</taxon>
    </lineage>
</organism>
<evidence type="ECO:0000313" key="2">
    <source>
        <dbReference type="EMBL" id="RIJ27421.1"/>
    </source>
</evidence>
<protein>
    <recommendedName>
        <fullName evidence="4">PepSY domain-containing protein</fullName>
    </recommendedName>
</protein>
<evidence type="ECO:0000313" key="3">
    <source>
        <dbReference type="Proteomes" id="UP000265845"/>
    </source>
</evidence>
<proteinExistence type="predicted"/>
<gene>
    <name evidence="2" type="ORF">D1222_13555</name>
</gene>
<evidence type="ECO:0008006" key="4">
    <source>
        <dbReference type="Google" id="ProtNLM"/>
    </source>
</evidence>
<dbReference type="Proteomes" id="UP000265845">
    <property type="component" value="Unassembled WGS sequence"/>
</dbReference>
<dbReference type="RefSeq" id="WP_119454799.1">
    <property type="nucleotide sequence ID" value="NZ_QWGA01000008.1"/>
</dbReference>
<keyword evidence="1" id="KW-0472">Membrane</keyword>
<dbReference type="OrthoDB" id="9806195at2"/>
<name>A0A399RAD4_9PROT</name>
<accession>A0A399RAD4</accession>
<reference evidence="2 3" key="1">
    <citation type="submission" date="2018-08" db="EMBL/GenBank/DDBJ databases">
        <title>Henriciella mobilis sp. nov., isolated from seawater.</title>
        <authorList>
            <person name="Cheng H."/>
            <person name="Wu Y.-H."/>
            <person name="Xu X.-W."/>
            <person name="Guo L.-L."/>
        </authorList>
    </citation>
    <scope>NUCLEOTIDE SEQUENCE [LARGE SCALE GENOMIC DNA]</scope>
    <source>
        <strain evidence="2 3">CCUG67844</strain>
    </source>
</reference>
<keyword evidence="1" id="KW-1133">Transmembrane helix</keyword>
<dbReference type="AlphaFoldDB" id="A0A399RAD4"/>
<comment type="caution">
    <text evidence="2">The sequence shown here is derived from an EMBL/GenBank/DDBJ whole genome shotgun (WGS) entry which is preliminary data.</text>
</comment>
<keyword evidence="3" id="KW-1185">Reference proteome</keyword>
<feature type="transmembrane region" description="Helical" evidence="1">
    <location>
        <begin position="197"/>
        <end position="218"/>
    </location>
</feature>
<sequence length="228" mass="25660">MSKRARQISRAHKLLGLVVGAQLLFWTLSGFYFTLFPIETIRGEHLRAGAQPIDMATLEEASPPQLDAAPTKLEVRRVLGETVWMATGETGASLYDFETGEPLAPFGETEVREIALQSWRGRGEIVSAELVETPPREAGSSSPLWRVDFDGQDKATFWVDATRGEVRAVRTGKWRLFDVLWRFHIMDVTGEDRFDSWWLKLAAFLGLTTVLFGIALLVQRALRGRLLK</sequence>
<evidence type="ECO:0000256" key="1">
    <source>
        <dbReference type="SAM" id="Phobius"/>
    </source>
</evidence>